<dbReference type="Pfam" id="PF03478">
    <property type="entry name" value="Beta-prop_KIB1-4"/>
    <property type="match status" value="1"/>
</dbReference>
<dbReference type="Proteomes" id="UP001141552">
    <property type="component" value="Unassembled WGS sequence"/>
</dbReference>
<dbReference type="PANTHER" id="PTHR47123:SF3">
    <property type="entry name" value="DUF295 DOMAIN-CONTAINING PROTEIN"/>
    <property type="match status" value="1"/>
</dbReference>
<gene>
    <name evidence="2" type="ORF">Tsubulata_034165</name>
</gene>
<keyword evidence="3" id="KW-1185">Reference proteome</keyword>
<dbReference type="EMBL" id="JAKUCV010000147">
    <property type="protein sequence ID" value="KAJ4851053.1"/>
    <property type="molecule type" value="Genomic_DNA"/>
</dbReference>
<dbReference type="OrthoDB" id="642536at2759"/>
<reference evidence="2" key="1">
    <citation type="submission" date="2022-02" db="EMBL/GenBank/DDBJ databases">
        <authorList>
            <person name="Henning P.M."/>
            <person name="McCubbin A.G."/>
            <person name="Shore J.S."/>
        </authorList>
    </citation>
    <scope>NUCLEOTIDE SEQUENCE</scope>
    <source>
        <strain evidence="2">F60SS</strain>
        <tissue evidence="2">Leaves</tissue>
    </source>
</reference>
<dbReference type="Gene3D" id="1.20.1280.50">
    <property type="match status" value="1"/>
</dbReference>
<dbReference type="InterPro" id="IPR036047">
    <property type="entry name" value="F-box-like_dom_sf"/>
</dbReference>
<evidence type="ECO:0000313" key="3">
    <source>
        <dbReference type="Proteomes" id="UP001141552"/>
    </source>
</evidence>
<comment type="caution">
    <text evidence="2">The sequence shown here is derived from an EMBL/GenBank/DDBJ whole genome shotgun (WGS) entry which is preliminary data.</text>
</comment>
<dbReference type="AlphaFoldDB" id="A0A9Q0JR60"/>
<proteinExistence type="predicted"/>
<dbReference type="SUPFAM" id="SSF81383">
    <property type="entry name" value="F-box domain"/>
    <property type="match status" value="1"/>
</dbReference>
<evidence type="ECO:0000259" key="1">
    <source>
        <dbReference type="Pfam" id="PF03478"/>
    </source>
</evidence>
<dbReference type="InterPro" id="IPR051304">
    <property type="entry name" value="SCF_F-box_domain"/>
</dbReference>
<accession>A0A9Q0JR60</accession>
<reference evidence="2" key="2">
    <citation type="journal article" date="2023" name="Plants (Basel)">
        <title>Annotation of the Turnera subulata (Passifloraceae) Draft Genome Reveals the S-Locus Evolved after the Divergence of Turneroideae from Passifloroideae in a Stepwise Manner.</title>
        <authorList>
            <person name="Henning P.M."/>
            <person name="Roalson E.H."/>
            <person name="Mir W."/>
            <person name="McCubbin A.G."/>
            <person name="Shore J.S."/>
        </authorList>
    </citation>
    <scope>NUCLEOTIDE SEQUENCE</scope>
    <source>
        <strain evidence="2">F60SS</strain>
    </source>
</reference>
<sequence length="420" mass="47017">MARSWSDLPIELAEKIGSCLRIQNNYVDILRFRAVCSSWRRSSPPLPPMIPSLSLPPIVVRRFSVPDKSYQYELKELAVYSIQPARPSGTSTGTGTTPLLLTPSLKSADVMILRGLNTSLPSEHRTMVSDLRDFSVNEMSFAYCLVPTDGSAPVDPCQVAVSSRIRNIGDGFKVLAFVKTQALAVWMMGDEGWTINCYSIGCPNSFRSVSYVNDKLYALDWSDSIVVIDPTQSQGRKIIEVAPAQSDDTLYASDLNDDIEVIVTTQPTGEETVEVVQAESDEHGDGDVVFHFLVESLGDIFRLCHYPEHGFEVEKLDNEGRLVKLSRVELEERLFFVGSYHSSFSVMANDFPEYKTNCIHFTARDSKTFRHSYCHHCGSGNIPIFDGEDGRLMSWCEYYGCLQLPSCLSKMGTKKKEKLH</sequence>
<name>A0A9Q0JR60_9ROSI</name>
<feature type="domain" description="KIB1-4 beta-propeller" evidence="1">
    <location>
        <begin position="170"/>
        <end position="373"/>
    </location>
</feature>
<dbReference type="InterPro" id="IPR005174">
    <property type="entry name" value="KIB1-4_b-propeller"/>
</dbReference>
<protein>
    <recommendedName>
        <fullName evidence="1">KIB1-4 beta-propeller domain-containing protein</fullName>
    </recommendedName>
</protein>
<evidence type="ECO:0000313" key="2">
    <source>
        <dbReference type="EMBL" id="KAJ4851053.1"/>
    </source>
</evidence>
<organism evidence="2 3">
    <name type="scientific">Turnera subulata</name>
    <dbReference type="NCBI Taxonomy" id="218843"/>
    <lineage>
        <taxon>Eukaryota</taxon>
        <taxon>Viridiplantae</taxon>
        <taxon>Streptophyta</taxon>
        <taxon>Embryophyta</taxon>
        <taxon>Tracheophyta</taxon>
        <taxon>Spermatophyta</taxon>
        <taxon>Magnoliopsida</taxon>
        <taxon>eudicotyledons</taxon>
        <taxon>Gunneridae</taxon>
        <taxon>Pentapetalae</taxon>
        <taxon>rosids</taxon>
        <taxon>fabids</taxon>
        <taxon>Malpighiales</taxon>
        <taxon>Passifloraceae</taxon>
        <taxon>Turnera</taxon>
    </lineage>
</organism>
<dbReference type="PANTHER" id="PTHR47123">
    <property type="entry name" value="F-BOX PROTEIN SKIP23"/>
    <property type="match status" value="1"/>
</dbReference>